<evidence type="ECO:0000313" key="2">
    <source>
        <dbReference type="EMBL" id="KAF4040469.1"/>
    </source>
</evidence>
<keyword evidence="3" id="KW-1185">Reference proteome</keyword>
<dbReference type="AlphaFoldDB" id="A0A833TCV7"/>
<keyword evidence="1" id="KW-1133">Transmembrane helix</keyword>
<keyword evidence="1" id="KW-0472">Membrane</keyword>
<dbReference type="Proteomes" id="UP000602510">
    <property type="component" value="Unassembled WGS sequence"/>
</dbReference>
<proteinExistence type="predicted"/>
<protein>
    <recommendedName>
        <fullName evidence="4">Transmembrane protein</fullName>
    </recommendedName>
</protein>
<evidence type="ECO:0008006" key="4">
    <source>
        <dbReference type="Google" id="ProtNLM"/>
    </source>
</evidence>
<reference evidence="2" key="1">
    <citation type="submission" date="2020-04" db="EMBL/GenBank/DDBJ databases">
        <title>Hybrid Assembly of Korean Phytophthora infestans isolates.</title>
        <authorList>
            <person name="Prokchorchik M."/>
            <person name="Lee Y."/>
            <person name="Seo J."/>
            <person name="Cho J.-H."/>
            <person name="Park Y.-E."/>
            <person name="Jang D.-C."/>
            <person name="Im J.-S."/>
            <person name="Choi J.-G."/>
            <person name="Park H.-J."/>
            <person name="Lee G.-B."/>
            <person name="Lee Y.-G."/>
            <person name="Hong S.-Y."/>
            <person name="Cho K."/>
            <person name="Sohn K.H."/>
        </authorList>
    </citation>
    <scope>NUCLEOTIDE SEQUENCE</scope>
    <source>
        <strain evidence="2">KR_1_A1</strain>
    </source>
</reference>
<evidence type="ECO:0000313" key="3">
    <source>
        <dbReference type="Proteomes" id="UP000602510"/>
    </source>
</evidence>
<dbReference type="EMBL" id="WSZM01000140">
    <property type="protein sequence ID" value="KAF4040469.1"/>
    <property type="molecule type" value="Genomic_DNA"/>
</dbReference>
<name>A0A833TCV7_PHYIN</name>
<feature type="transmembrane region" description="Helical" evidence="1">
    <location>
        <begin position="159"/>
        <end position="179"/>
    </location>
</feature>
<evidence type="ECO:0000256" key="1">
    <source>
        <dbReference type="SAM" id="Phobius"/>
    </source>
</evidence>
<feature type="transmembrane region" description="Helical" evidence="1">
    <location>
        <begin position="717"/>
        <end position="737"/>
    </location>
</feature>
<feature type="transmembrane region" description="Helical" evidence="1">
    <location>
        <begin position="117"/>
        <end position="147"/>
    </location>
</feature>
<comment type="caution">
    <text evidence="2">The sequence shown here is derived from an EMBL/GenBank/DDBJ whole genome shotgun (WGS) entry which is preliminary data.</text>
</comment>
<organism evidence="2 3">
    <name type="scientific">Phytophthora infestans</name>
    <name type="common">Potato late blight agent</name>
    <name type="synonym">Botrytis infestans</name>
    <dbReference type="NCBI Taxonomy" id="4787"/>
    <lineage>
        <taxon>Eukaryota</taxon>
        <taxon>Sar</taxon>
        <taxon>Stramenopiles</taxon>
        <taxon>Oomycota</taxon>
        <taxon>Peronosporomycetes</taxon>
        <taxon>Peronosporales</taxon>
        <taxon>Peronosporaceae</taxon>
        <taxon>Phytophthora</taxon>
    </lineage>
</organism>
<keyword evidence="1" id="KW-0812">Transmembrane</keyword>
<accession>A0A833TCV7</accession>
<gene>
    <name evidence="2" type="ORF">GN244_ATG07332</name>
</gene>
<sequence length="834" mass="91461">MQTDEESRMSFDMFNCDSDFSRDCYASMSTPPPRSQPHSEGLVPPSNWTVLSSLRHTALLGEQKVNMRLLIRVRDVRVLTGASAFVAALMLLVGIFTQGVPVGSRDSVVSIDELNKYNFYTGTIAAILAKPFEMALALFVPVLSMVISPRNSLQNDSMTWRALQFCAQGALVALLTGAFSTLNVQQLDPEVVPRIVASDLSSTFSTESTVTSHDLAFSLRPTTETLLRTAMLPVHVKTSESVCQGRGGWPNIATTYAFFANDWLVNLLPTGRESKFSLHKNVGDTFSASAADRKDGSNTSAFNATLSGNLLLYAMLFSQTLLAWEGLSFLENSSLAQFQQEMSSWRASETVTEADFQLSASVMLQTTLREQSSRLGLAFDTDATSFNTSHVELSNDIAFDAVTIEIPFDERAIAGQGSARALDSASSNSSLLRRLSSITECGEKACLIPPPGDSFAATATLGDTTYTQWNVEPQIQAFAACTFEDGTEFMTVDYLHGASCTRRSSTSFLVYSFGRRVVADNVTVDASGFSRVVEVTSILRYHTITLGRLAWRSKDLANDFNAACDDNSTCMGISFLLENESSLSSARYLVAGEEHLPVESLGEFDGLYSRWTPLAMVTTPNDMQGDLLFQRNVRHGRNWDLDGQCSTSVDVFATQMEQNHWYMSYGLQEAYTAALFLLFQNAVVREERQSVDGSRTLNFDGSSTHVTLEARIPFPSALISIVGSVIVLAGALCIAVAGRRNEGSIQCDLGVEEIAKVLLVEHRYPRLFLDCTLDHPDDRVRRPLHAFHISSLVLRHEPQGPAQQYVSNAGVLILTLESLRLPIGQPDGYLVPVH</sequence>
<feature type="transmembrane region" description="Helical" evidence="1">
    <location>
        <begin position="76"/>
        <end position="97"/>
    </location>
</feature>